<keyword evidence="3 4" id="KW-0442">Lipid degradation</keyword>
<proteinExistence type="inferred from homology"/>
<evidence type="ECO:0000256" key="4">
    <source>
        <dbReference type="RuleBase" id="RU361262"/>
    </source>
</evidence>
<sequence length="395" mass="43494">MAAPIAGSGNADERVGRRVSILSIDGGGVRGLIPCKMLEFLEHQLQIVDGPNARIVDYFDVIAGTSTGGLIASALALPDEKGRPRYTAKDASNFYIQDGTTIFTRRSNIPVLSTITGPKYEASGLEEILKDVCRDVKIKDTLTDVVIPTFDIKLMEPTYFSTCEAKRDESKNAFIRDVLRGTTAAPIYFPPALFYTTNCEGERRAFNLIDGGVGINNPTHHAIVHVQREIFRKNPIYASRILKGQDLKSLLVLSLGTGSFAESYNSEQASRWGIVPWVINEGKVPILDIITGASADVVDFNLAVLFTTFECPENYLRIQPTNLSGDVASFDNAQSGNINNLLEISEKVLNRHVKLPDVDTGKYISHPNRGTNKEALTRFAKKLSKERKGRCHFAE</sequence>
<feature type="short sequence motif" description="GXGXXG" evidence="3">
    <location>
        <begin position="26"/>
        <end position="31"/>
    </location>
</feature>
<name>A0A9D4ZF41_ADICA</name>
<keyword evidence="2 3" id="KW-0443">Lipid metabolism</keyword>
<feature type="short sequence motif" description="GXSXG" evidence="3">
    <location>
        <begin position="64"/>
        <end position="68"/>
    </location>
</feature>
<evidence type="ECO:0000256" key="3">
    <source>
        <dbReference type="PROSITE-ProRule" id="PRU01161"/>
    </source>
</evidence>
<comment type="similarity">
    <text evidence="1 4">Belongs to the patatin family.</text>
</comment>
<comment type="domain">
    <text evidence="4">The nitrogen atoms of the two glycine residues in the GGXR motif define the oxyanion hole, and stabilize the oxyanion that forms during the nucleophilic attack by the catalytic serine during substrate cleavage.</text>
</comment>
<evidence type="ECO:0000256" key="1">
    <source>
        <dbReference type="ARBA" id="ARBA00010240"/>
    </source>
</evidence>
<feature type="short sequence motif" description="DGA/G" evidence="3">
    <location>
        <begin position="210"/>
        <end position="212"/>
    </location>
</feature>
<keyword evidence="3 4" id="KW-0378">Hydrolase</keyword>
<reference evidence="6" key="1">
    <citation type="submission" date="2021-01" db="EMBL/GenBank/DDBJ databases">
        <title>Adiantum capillus-veneris genome.</title>
        <authorList>
            <person name="Fang Y."/>
            <person name="Liao Q."/>
        </authorList>
    </citation>
    <scope>NUCLEOTIDE SEQUENCE</scope>
    <source>
        <strain evidence="6">H3</strain>
        <tissue evidence="6">Leaf</tissue>
    </source>
</reference>
<dbReference type="InterPro" id="IPR002641">
    <property type="entry name" value="PNPLA_dom"/>
</dbReference>
<dbReference type="GO" id="GO:0047372">
    <property type="term" value="F:monoacylglycerol lipase activity"/>
    <property type="evidence" value="ECO:0007669"/>
    <property type="project" value="TreeGrafter"/>
</dbReference>
<protein>
    <recommendedName>
        <fullName evidence="4">Patatin</fullName>
        <ecNumber evidence="4">3.1.1.-</ecNumber>
    </recommendedName>
</protein>
<organism evidence="6 7">
    <name type="scientific">Adiantum capillus-veneris</name>
    <name type="common">Maidenhair fern</name>
    <dbReference type="NCBI Taxonomy" id="13818"/>
    <lineage>
        <taxon>Eukaryota</taxon>
        <taxon>Viridiplantae</taxon>
        <taxon>Streptophyta</taxon>
        <taxon>Embryophyta</taxon>
        <taxon>Tracheophyta</taxon>
        <taxon>Polypodiopsida</taxon>
        <taxon>Polypodiidae</taxon>
        <taxon>Polypodiales</taxon>
        <taxon>Pteridineae</taxon>
        <taxon>Pteridaceae</taxon>
        <taxon>Vittarioideae</taxon>
        <taxon>Adiantum</taxon>
    </lineage>
</organism>
<dbReference type="AlphaFoldDB" id="A0A9D4ZF41"/>
<dbReference type="EMBL" id="JABFUD020000014">
    <property type="protein sequence ID" value="KAI5070406.1"/>
    <property type="molecule type" value="Genomic_DNA"/>
</dbReference>
<dbReference type="GO" id="GO:0016042">
    <property type="term" value="P:lipid catabolic process"/>
    <property type="evidence" value="ECO:0007669"/>
    <property type="project" value="UniProtKB-UniRule"/>
</dbReference>
<accession>A0A9D4ZF41</accession>
<evidence type="ECO:0000313" key="6">
    <source>
        <dbReference type="EMBL" id="KAI5070406.1"/>
    </source>
</evidence>
<feature type="domain" description="PNPLA" evidence="5">
    <location>
        <begin position="22"/>
        <end position="223"/>
    </location>
</feature>
<comment type="caution">
    <text evidence="6">The sequence shown here is derived from an EMBL/GenBank/DDBJ whole genome shotgun (WGS) entry which is preliminary data.</text>
</comment>
<evidence type="ECO:0000259" key="5">
    <source>
        <dbReference type="PROSITE" id="PS51635"/>
    </source>
</evidence>
<dbReference type="Gene3D" id="3.40.1090.10">
    <property type="entry name" value="Cytosolic phospholipase A2 catalytic domain"/>
    <property type="match status" value="1"/>
</dbReference>
<dbReference type="PANTHER" id="PTHR32176:SF92">
    <property type="entry name" value="XYLOSE ISOMERASE"/>
    <property type="match status" value="1"/>
</dbReference>
<gene>
    <name evidence="6" type="ORF">GOP47_0014749</name>
</gene>
<comment type="function">
    <text evidence="4">Lipolytic acyl hydrolase (LAH).</text>
</comment>
<evidence type="ECO:0000313" key="7">
    <source>
        <dbReference type="Proteomes" id="UP000886520"/>
    </source>
</evidence>
<dbReference type="EC" id="3.1.1.-" evidence="4"/>
<dbReference type="GO" id="GO:0004620">
    <property type="term" value="F:phospholipase activity"/>
    <property type="evidence" value="ECO:0007669"/>
    <property type="project" value="TreeGrafter"/>
</dbReference>
<feature type="active site" description="Proton acceptor" evidence="3">
    <location>
        <position position="210"/>
    </location>
</feature>
<dbReference type="PANTHER" id="PTHR32176">
    <property type="entry name" value="XYLOSE ISOMERASE"/>
    <property type="match status" value="1"/>
</dbReference>
<dbReference type="Proteomes" id="UP000886520">
    <property type="component" value="Chromosome 14"/>
</dbReference>
<dbReference type="PROSITE" id="PS51635">
    <property type="entry name" value="PNPLA"/>
    <property type="match status" value="1"/>
</dbReference>
<evidence type="ECO:0000256" key="2">
    <source>
        <dbReference type="ARBA" id="ARBA00023098"/>
    </source>
</evidence>
<dbReference type="OrthoDB" id="1658288at2759"/>
<feature type="active site" description="Nucleophile" evidence="3">
    <location>
        <position position="66"/>
    </location>
</feature>
<dbReference type="SUPFAM" id="SSF52151">
    <property type="entry name" value="FabD/lysophospholipase-like"/>
    <property type="match status" value="1"/>
</dbReference>
<dbReference type="Pfam" id="PF01734">
    <property type="entry name" value="Patatin"/>
    <property type="match status" value="1"/>
</dbReference>
<dbReference type="InterPro" id="IPR016035">
    <property type="entry name" value="Acyl_Trfase/lysoPLipase"/>
</dbReference>
<keyword evidence="7" id="KW-1185">Reference proteome</keyword>